<feature type="binding site" evidence="1">
    <location>
        <position position="280"/>
    </location>
    <ligand>
        <name>Mg(2+)</name>
        <dbReference type="ChEBI" id="CHEBI:18420"/>
        <label>1</label>
    </ligand>
</feature>
<gene>
    <name evidence="2" type="ORF">SCLAR_v1c08150</name>
</gene>
<keyword evidence="1" id="KW-0460">Magnesium</keyword>
<evidence type="ECO:0000313" key="3">
    <source>
        <dbReference type="Proteomes" id="UP000231179"/>
    </source>
</evidence>
<evidence type="ECO:0000256" key="1">
    <source>
        <dbReference type="PIRSR" id="PIRSR605502-1"/>
    </source>
</evidence>
<evidence type="ECO:0000313" key="2">
    <source>
        <dbReference type="EMBL" id="ATX71127.1"/>
    </source>
</evidence>
<sequence>MDYPQNYFKKVYSGWIGKIVGIIFGTPTEIWKKEEIAEVFCKFDNYLVNYGKYAADDDYMWGMIFQENLKALSQANLETANFAEAIMNLVPNGHGVMWWGGKDVATEHTAYINLNSGILPPESGSKTVNPDWITEQIGGEIFNDHWGLLSPLNVIEAMKLAKKMASVTHDGDAVIGAMFMSGCVALAFEDNSNITTIVEKICALLPTSPYKEMCTAIIEFNKTSKVWEENFDYIKTNYLEKDYPGVCHVIPSAAVTLIGLLCSENSFDKALEYTLRGGEDTDSNVGNAGMIMGALVGLDGIAEKWINPLNDEIICSTAMGQLNIQYISELAKRTVALSKRYFTGVKISQENSKLQWNFDNKFAKKGFKTSVGPDKIYSKKVNFCKVFEDEKFLRSYFSFLTPNDTFRTYFNSFYFANEFDDSRYDPEITPTIFSGQKISCEIRQTQADSSQQIAAQTFVETTTGEVYTSEFKITSDDWMKFEFNIPKLKDEHIYKVGIQYNFLDKDLFLLKRFVKIDIKNFEITGKPLISLDLSKTSKEVWTTRHSNPLGFSSYQYGWEITETGLTNTNDNKFNELYFGSNNSLEFDYTLEVEVNQNYHFGLSVFVRGIYDKLAFILKENTVEIVHFKNYLKSELLTKVNCTPILGNNKLRVTYVDEKISFYLNEQLLIDAFDVKDFEIETDGSFSLLDYNANSVIFKHVEIK</sequence>
<comment type="cofactor">
    <cofactor evidence="1">
        <name>Mg(2+)</name>
        <dbReference type="ChEBI" id="CHEBI:18420"/>
    </cofactor>
    <text evidence="1">Binds 2 magnesium ions per subunit.</text>
</comment>
<dbReference type="InterPro" id="IPR005502">
    <property type="entry name" value="Ribosyl_crysJ1"/>
</dbReference>
<proteinExistence type="predicted"/>
<dbReference type="GO" id="GO:0046872">
    <property type="term" value="F:metal ion binding"/>
    <property type="evidence" value="ECO:0007669"/>
    <property type="project" value="UniProtKB-KW"/>
</dbReference>
<keyword evidence="2" id="KW-0378">Hydrolase</keyword>
<dbReference type="AlphaFoldDB" id="A0A2K8KHH3"/>
<dbReference type="SUPFAM" id="SSF101478">
    <property type="entry name" value="ADP-ribosylglycohydrolase"/>
    <property type="match status" value="1"/>
</dbReference>
<dbReference type="Proteomes" id="UP000231179">
    <property type="component" value="Chromosome"/>
</dbReference>
<accession>A0A2K8KHH3</accession>
<dbReference type="GO" id="GO:0016787">
    <property type="term" value="F:hydrolase activity"/>
    <property type="evidence" value="ECO:0007669"/>
    <property type="project" value="UniProtKB-KW"/>
</dbReference>
<dbReference type="InterPro" id="IPR036705">
    <property type="entry name" value="Ribosyl_crysJ1_sf"/>
</dbReference>
<name>A0A2K8KHH3_9MOLU</name>
<protein>
    <submittedName>
        <fullName evidence="2">ADP-ribosylglycohydrolase family protein</fullName>
    </submittedName>
</protein>
<dbReference type="Gene3D" id="1.10.4080.10">
    <property type="entry name" value="ADP-ribosylation/Crystallin J1"/>
    <property type="match status" value="1"/>
</dbReference>
<dbReference type="Pfam" id="PF03747">
    <property type="entry name" value="ADP_ribosyl_GH"/>
    <property type="match status" value="1"/>
</dbReference>
<keyword evidence="1" id="KW-0479">Metal-binding</keyword>
<dbReference type="EMBL" id="CP024870">
    <property type="protein sequence ID" value="ATX71127.1"/>
    <property type="molecule type" value="Genomic_DNA"/>
</dbReference>
<feature type="binding site" evidence="1">
    <location>
        <position position="282"/>
    </location>
    <ligand>
        <name>Mg(2+)</name>
        <dbReference type="ChEBI" id="CHEBI:18420"/>
        <label>1</label>
    </ligand>
</feature>
<reference evidence="2 3" key="1">
    <citation type="submission" date="2017-11" db="EMBL/GenBank/DDBJ databases">
        <title>Complete genome sequence of Spiroplasma clarkii CN-5 (DSM 19994).</title>
        <authorList>
            <person name="Tsai Y.-M."/>
            <person name="Chang A."/>
            <person name="Lo W.-S."/>
            <person name="Kuo C.-H."/>
        </authorList>
    </citation>
    <scope>NUCLEOTIDE SEQUENCE [LARGE SCALE GENOMIC DNA]</scope>
    <source>
        <strain evidence="2 3">CN-5</strain>
    </source>
</reference>
<dbReference type="RefSeq" id="WP_100254669.1">
    <property type="nucleotide sequence ID" value="NZ_CP024870.1"/>
</dbReference>
<dbReference type="Gene3D" id="2.60.120.560">
    <property type="entry name" value="Exo-inulinase, domain 1"/>
    <property type="match status" value="1"/>
</dbReference>
<organism evidence="2 3">
    <name type="scientific">Spiroplasma clarkii</name>
    <dbReference type="NCBI Taxonomy" id="2139"/>
    <lineage>
        <taxon>Bacteria</taxon>
        <taxon>Bacillati</taxon>
        <taxon>Mycoplasmatota</taxon>
        <taxon>Mollicutes</taxon>
        <taxon>Entomoplasmatales</taxon>
        <taxon>Spiroplasmataceae</taxon>
        <taxon>Spiroplasma</taxon>
    </lineage>
</organism>
<keyword evidence="3" id="KW-1185">Reference proteome</keyword>
<feature type="binding site" evidence="1">
    <location>
        <position position="283"/>
    </location>
    <ligand>
        <name>Mg(2+)</name>
        <dbReference type="ChEBI" id="CHEBI:18420"/>
        <label>1</label>
    </ligand>
</feature>